<organism evidence="3 4">
    <name type="scientific">Necator americanus</name>
    <name type="common">Human hookworm</name>
    <dbReference type="NCBI Taxonomy" id="51031"/>
    <lineage>
        <taxon>Eukaryota</taxon>
        <taxon>Metazoa</taxon>
        <taxon>Ecdysozoa</taxon>
        <taxon>Nematoda</taxon>
        <taxon>Chromadorea</taxon>
        <taxon>Rhabditida</taxon>
        <taxon>Rhabditina</taxon>
        <taxon>Rhabditomorpha</taxon>
        <taxon>Strongyloidea</taxon>
        <taxon>Ancylostomatidae</taxon>
        <taxon>Bunostominae</taxon>
        <taxon>Necator</taxon>
    </lineage>
</organism>
<dbReference type="EMBL" id="JAVFWL010000001">
    <property type="protein sequence ID" value="KAK6729746.1"/>
    <property type="molecule type" value="Genomic_DNA"/>
</dbReference>
<feature type="compositionally biased region" description="Pro residues" evidence="1">
    <location>
        <begin position="487"/>
        <end position="499"/>
    </location>
</feature>
<sequence>MTVLFLTFIPLFAALLIDTCRCESKEKRIEMKQVEISDEKIEGLGEAWPAWNTQSLQQSYSYEPTSSQNHLTYNSYAAEPSVSYQQPFSFDFSQLFPQQHAAAAATASAYATSATQFAQNFVHQGATAPPVNAQVDHQNIEKYSQYLDILRNAYGIQLPGELGQKSQPAYELSSYPTATATTYQAGASPYLTAAQTTSNTGVVQHSVQHPTATYTAATSNPQPQAQYQVYQPQPTVYEKQQQVTYQNVAQPVQSSGLYSQISYPDTKSHSTMQQIVPSMQIQQQQQIRQQIQQQIQQQIVEHAAQPTYSTPYPVPAPIPSSTAPPHSYETVSYPTYSSSLSVSQPQYPQPQSVQYPGLLPSQTSSPVHPQPAYTTQLPSHPQPSVPSPYPQPPASPTDMQSQQTDRYPPSYQTAVFSTYNGQSTPPKPQVYTYKGPDHGVKPTYSTNTGSQYISPSEQAIVDANTVAEPETIGSIYGGGDLAEPAVYPPHTQPSVPPMTRPTTPRPTSTRPRPTVPPTKPSTRLPMSTKTPEIAVSAQALTQQIRRLPAVLYLDSRMEGSAELETLLRDTYGLPLVAFYVDKLGRPQLAQKHLHQLTAHKGLPYLFICGTFIGSEQHIQNYHKNGQIPQLVEYVCGDDRKKKKNKKTSS</sequence>
<evidence type="ECO:0000256" key="1">
    <source>
        <dbReference type="SAM" id="MobiDB-lite"/>
    </source>
</evidence>
<feature type="region of interest" description="Disordered" evidence="1">
    <location>
        <begin position="487"/>
        <end position="526"/>
    </location>
</feature>
<feature type="compositionally biased region" description="Polar residues" evidence="1">
    <location>
        <begin position="397"/>
        <end position="407"/>
    </location>
</feature>
<comment type="caution">
    <text evidence="3">The sequence shown here is derived from an EMBL/GenBank/DDBJ whole genome shotgun (WGS) entry which is preliminary data.</text>
</comment>
<protein>
    <recommendedName>
        <fullName evidence="5">Glutaredoxin domain-containing protein</fullName>
    </recommendedName>
</protein>
<reference evidence="3 4" key="1">
    <citation type="submission" date="2023-08" db="EMBL/GenBank/DDBJ databases">
        <title>A Necator americanus chromosomal reference genome.</title>
        <authorList>
            <person name="Ilik V."/>
            <person name="Petrzelkova K.J."/>
            <person name="Pardy F."/>
            <person name="Fuh T."/>
            <person name="Niatou-Singa F.S."/>
            <person name="Gouil Q."/>
            <person name="Baker L."/>
            <person name="Ritchie M.E."/>
            <person name="Jex A.R."/>
            <person name="Gazzola D."/>
            <person name="Li H."/>
            <person name="Toshio Fujiwara R."/>
            <person name="Zhan B."/>
            <person name="Aroian R.V."/>
            <person name="Pafco B."/>
            <person name="Schwarz E.M."/>
        </authorList>
    </citation>
    <scope>NUCLEOTIDE SEQUENCE [LARGE SCALE GENOMIC DNA]</scope>
    <source>
        <strain evidence="3 4">Aroian</strain>
        <tissue evidence="3">Whole animal</tissue>
    </source>
</reference>
<evidence type="ECO:0000313" key="4">
    <source>
        <dbReference type="Proteomes" id="UP001303046"/>
    </source>
</evidence>
<keyword evidence="2" id="KW-0732">Signal</keyword>
<feature type="compositionally biased region" description="Low complexity" evidence="1">
    <location>
        <begin position="500"/>
        <end position="512"/>
    </location>
</feature>
<evidence type="ECO:0008006" key="5">
    <source>
        <dbReference type="Google" id="ProtNLM"/>
    </source>
</evidence>
<name>A0ABR1BXG5_NECAM</name>
<gene>
    <name evidence="3" type="primary">Necator_chrI.g2791</name>
    <name evidence="3" type="ORF">RB195_006663</name>
</gene>
<dbReference type="InterPro" id="IPR036249">
    <property type="entry name" value="Thioredoxin-like_sf"/>
</dbReference>
<feature type="compositionally biased region" description="Pro residues" evidence="1">
    <location>
        <begin position="380"/>
        <end position="395"/>
    </location>
</feature>
<dbReference type="Proteomes" id="UP001303046">
    <property type="component" value="Unassembled WGS sequence"/>
</dbReference>
<feature type="compositionally biased region" description="Polar residues" evidence="1">
    <location>
        <begin position="360"/>
        <end position="375"/>
    </location>
</feature>
<dbReference type="PROSITE" id="PS51354">
    <property type="entry name" value="GLUTAREDOXIN_2"/>
    <property type="match status" value="1"/>
</dbReference>
<proteinExistence type="predicted"/>
<feature type="region of interest" description="Disordered" evidence="1">
    <location>
        <begin position="308"/>
        <end position="407"/>
    </location>
</feature>
<accession>A0ABR1BXG5</accession>
<feature type="compositionally biased region" description="Low complexity" evidence="1">
    <location>
        <begin position="331"/>
        <end position="356"/>
    </location>
</feature>
<feature type="signal peptide" evidence="2">
    <location>
        <begin position="1"/>
        <end position="22"/>
    </location>
</feature>
<dbReference type="PRINTS" id="PR01217">
    <property type="entry name" value="PRICHEXTENSN"/>
</dbReference>
<feature type="chain" id="PRO_5046852754" description="Glutaredoxin domain-containing protein" evidence="2">
    <location>
        <begin position="23"/>
        <end position="649"/>
    </location>
</feature>
<keyword evidence="4" id="KW-1185">Reference proteome</keyword>
<dbReference type="Gene3D" id="3.40.30.10">
    <property type="entry name" value="Glutaredoxin"/>
    <property type="match status" value="1"/>
</dbReference>
<evidence type="ECO:0000256" key="2">
    <source>
        <dbReference type="SAM" id="SignalP"/>
    </source>
</evidence>
<dbReference type="SUPFAM" id="SSF52833">
    <property type="entry name" value="Thioredoxin-like"/>
    <property type="match status" value="1"/>
</dbReference>
<evidence type="ECO:0000313" key="3">
    <source>
        <dbReference type="EMBL" id="KAK6729746.1"/>
    </source>
</evidence>